<proteinExistence type="predicted"/>
<keyword evidence="3" id="KW-1185">Reference proteome</keyword>
<dbReference type="EMBL" id="CAJHJT010000034">
    <property type="protein sequence ID" value="CAD7005511.1"/>
    <property type="molecule type" value="Genomic_DNA"/>
</dbReference>
<gene>
    <name evidence="2" type="ORF">CCAP1982_LOCUS13871</name>
</gene>
<protein>
    <submittedName>
        <fullName evidence="2">(Mediterranean fruit fly) hypothetical protein</fullName>
    </submittedName>
</protein>
<comment type="caution">
    <text evidence="2">The sequence shown here is derived from an EMBL/GenBank/DDBJ whole genome shotgun (WGS) entry which is preliminary data.</text>
</comment>
<accession>A0A811V3T5</accession>
<reference evidence="2" key="1">
    <citation type="submission" date="2020-11" db="EMBL/GenBank/DDBJ databases">
        <authorList>
            <person name="Whitehead M."/>
        </authorList>
    </citation>
    <scope>NUCLEOTIDE SEQUENCE</scope>
    <source>
        <strain evidence="2">EGII</strain>
    </source>
</reference>
<organism evidence="2 3">
    <name type="scientific">Ceratitis capitata</name>
    <name type="common">Mediterranean fruit fly</name>
    <name type="synonym">Tephritis capitata</name>
    <dbReference type="NCBI Taxonomy" id="7213"/>
    <lineage>
        <taxon>Eukaryota</taxon>
        <taxon>Metazoa</taxon>
        <taxon>Ecdysozoa</taxon>
        <taxon>Arthropoda</taxon>
        <taxon>Hexapoda</taxon>
        <taxon>Insecta</taxon>
        <taxon>Pterygota</taxon>
        <taxon>Neoptera</taxon>
        <taxon>Endopterygota</taxon>
        <taxon>Diptera</taxon>
        <taxon>Brachycera</taxon>
        <taxon>Muscomorpha</taxon>
        <taxon>Tephritoidea</taxon>
        <taxon>Tephritidae</taxon>
        <taxon>Ceratitis</taxon>
        <taxon>Ceratitis</taxon>
    </lineage>
</organism>
<name>A0A811V3T5_CERCA</name>
<keyword evidence="1" id="KW-0812">Transmembrane</keyword>
<dbReference type="AlphaFoldDB" id="A0A811V3T5"/>
<keyword evidence="1" id="KW-0472">Membrane</keyword>
<evidence type="ECO:0000313" key="2">
    <source>
        <dbReference type="EMBL" id="CAD7005511.1"/>
    </source>
</evidence>
<sequence>MPSICLGSLESRSIFLFSWSSKRRMHASAFVVVVAVKHATIRPNTRNKKITIILLIPSLSLSLFVSAIYTYVWDCVCMCKQAEEKCKVNKTELEEKGIYGSAELGSSLCDEAEVFL</sequence>
<evidence type="ECO:0000256" key="1">
    <source>
        <dbReference type="SAM" id="Phobius"/>
    </source>
</evidence>
<dbReference type="Proteomes" id="UP000606786">
    <property type="component" value="Unassembled WGS sequence"/>
</dbReference>
<evidence type="ECO:0000313" key="3">
    <source>
        <dbReference type="Proteomes" id="UP000606786"/>
    </source>
</evidence>
<keyword evidence="1" id="KW-1133">Transmembrane helix</keyword>
<feature type="transmembrane region" description="Helical" evidence="1">
    <location>
        <begin position="52"/>
        <end position="73"/>
    </location>
</feature>